<keyword evidence="2" id="KW-1185">Reference proteome</keyword>
<organism evidence="1 2">
    <name type="scientific">Penicillium brevicompactum</name>
    <dbReference type="NCBI Taxonomy" id="5074"/>
    <lineage>
        <taxon>Eukaryota</taxon>
        <taxon>Fungi</taxon>
        <taxon>Dikarya</taxon>
        <taxon>Ascomycota</taxon>
        <taxon>Pezizomycotina</taxon>
        <taxon>Eurotiomycetes</taxon>
        <taxon>Eurotiomycetidae</taxon>
        <taxon>Eurotiales</taxon>
        <taxon>Aspergillaceae</taxon>
        <taxon>Penicillium</taxon>
    </lineage>
</organism>
<name>A0A9W9UP04_PENBR</name>
<comment type="caution">
    <text evidence="1">The sequence shown here is derived from an EMBL/GenBank/DDBJ whole genome shotgun (WGS) entry which is preliminary data.</text>
</comment>
<evidence type="ECO:0000313" key="1">
    <source>
        <dbReference type="EMBL" id="KAJ5350215.1"/>
    </source>
</evidence>
<reference evidence="1" key="2">
    <citation type="journal article" date="2023" name="IMA Fungus">
        <title>Comparative genomic study of the Penicillium genus elucidates a diverse pangenome and 15 lateral gene transfer events.</title>
        <authorList>
            <person name="Petersen C."/>
            <person name="Sorensen T."/>
            <person name="Nielsen M.R."/>
            <person name="Sondergaard T.E."/>
            <person name="Sorensen J.L."/>
            <person name="Fitzpatrick D.A."/>
            <person name="Frisvad J.C."/>
            <person name="Nielsen K.L."/>
        </authorList>
    </citation>
    <scope>NUCLEOTIDE SEQUENCE</scope>
    <source>
        <strain evidence="1">IBT 35675</strain>
    </source>
</reference>
<sequence>MVQDKTSEHTQIVEVAERLGTLLLDTKGLNPEHWGSLENGDMTAVFHFYTAASWNATRSNLLSWQSRLYAINLTPATWHSNAFLAQL</sequence>
<proteinExistence type="predicted"/>
<dbReference type="AlphaFoldDB" id="A0A9W9UP04"/>
<reference evidence="1" key="1">
    <citation type="submission" date="2022-12" db="EMBL/GenBank/DDBJ databases">
        <authorList>
            <person name="Petersen C."/>
        </authorList>
    </citation>
    <scope>NUCLEOTIDE SEQUENCE</scope>
    <source>
        <strain evidence="1">IBT 35675</strain>
    </source>
</reference>
<dbReference type="Proteomes" id="UP001148299">
    <property type="component" value="Unassembled WGS sequence"/>
</dbReference>
<dbReference type="EMBL" id="JAPZBR010000006">
    <property type="protein sequence ID" value="KAJ5350215.1"/>
    <property type="molecule type" value="Genomic_DNA"/>
</dbReference>
<accession>A0A9W9UP04</accession>
<protein>
    <submittedName>
        <fullName evidence="1">Uncharacterized protein</fullName>
    </submittedName>
</protein>
<evidence type="ECO:0000313" key="2">
    <source>
        <dbReference type="Proteomes" id="UP001148299"/>
    </source>
</evidence>
<gene>
    <name evidence="1" type="ORF">N7541_007942</name>
</gene>